<comment type="caution">
    <text evidence="1">The sequence shown here is derived from an EMBL/GenBank/DDBJ whole genome shotgun (WGS) entry which is preliminary data.</text>
</comment>
<accession>A0A1U7HSD8</accession>
<dbReference type="RefSeq" id="WP_073597671.1">
    <property type="nucleotide sequence ID" value="NZ_MRCB01000001.1"/>
</dbReference>
<name>A0A1U7HSD8_9CYAN</name>
<evidence type="ECO:0000313" key="2">
    <source>
        <dbReference type="Proteomes" id="UP000186868"/>
    </source>
</evidence>
<dbReference type="OrthoDB" id="489880at2"/>
<proteinExistence type="predicted"/>
<keyword evidence="2" id="KW-1185">Reference proteome</keyword>
<dbReference type="Proteomes" id="UP000186868">
    <property type="component" value="Unassembled WGS sequence"/>
</dbReference>
<protein>
    <submittedName>
        <fullName evidence="1">Uncharacterized protein</fullName>
    </submittedName>
</protein>
<reference evidence="1 2" key="1">
    <citation type="submission" date="2016-11" db="EMBL/GenBank/DDBJ databases">
        <title>Draft Genome Sequences of Nine Cyanobacterial Strains from Diverse Habitats.</title>
        <authorList>
            <person name="Zhu T."/>
            <person name="Hou S."/>
            <person name="Lu X."/>
            <person name="Hess W.R."/>
        </authorList>
    </citation>
    <scope>NUCLEOTIDE SEQUENCE [LARGE SCALE GENOMIC DNA]</scope>
    <source>
        <strain evidence="1 2">NIES-593</strain>
    </source>
</reference>
<sequence length="283" mass="31967">MAVRFLENKGSGNILEISKARLLELTPNVYPLTWEAILSGKNDSVAILGAGFAEREVFFGFEGVDLTRYQLPTIDCYDIATNPPEKFLALRSQYPNLQLNYFCDRNLAELELTKLYAPKTLRLVSVHGVLDYLQPDAVMRLLLDIVNVQPEAISVRLFLIGNPWSRNFASTNQLAEEVKSIEIITSSLVEPIDFNIFCRTGIVRLDISDEDKIAHNLLPTYGASHVIPDKLVGYLKTQGYQLLTSDVYSLTSQDLQGYESQHSNLNEDKCTNYPHGILLFFKR</sequence>
<dbReference type="AlphaFoldDB" id="A0A1U7HSD8"/>
<evidence type="ECO:0000313" key="1">
    <source>
        <dbReference type="EMBL" id="OKH26520.1"/>
    </source>
</evidence>
<dbReference type="EMBL" id="MRCB01000001">
    <property type="protein sequence ID" value="OKH26520.1"/>
    <property type="molecule type" value="Genomic_DNA"/>
</dbReference>
<dbReference type="STRING" id="1921803.NIES593_00160"/>
<gene>
    <name evidence="1" type="ORF">NIES593_00160</name>
</gene>
<organism evidence="1 2">
    <name type="scientific">Hydrococcus rivularis NIES-593</name>
    <dbReference type="NCBI Taxonomy" id="1921803"/>
    <lineage>
        <taxon>Bacteria</taxon>
        <taxon>Bacillati</taxon>
        <taxon>Cyanobacteriota</taxon>
        <taxon>Cyanophyceae</taxon>
        <taxon>Pleurocapsales</taxon>
        <taxon>Hydrococcaceae</taxon>
        <taxon>Hydrococcus</taxon>
    </lineage>
</organism>